<gene>
    <name evidence="3" type="ORF">JQS30_10480</name>
</gene>
<accession>A0A895XPM7</accession>
<organism evidence="3 4">
    <name type="scientific">Natronoglycomyces albus</name>
    <dbReference type="NCBI Taxonomy" id="2811108"/>
    <lineage>
        <taxon>Bacteria</taxon>
        <taxon>Bacillati</taxon>
        <taxon>Actinomycetota</taxon>
        <taxon>Actinomycetes</taxon>
        <taxon>Glycomycetales</taxon>
        <taxon>Glycomycetaceae</taxon>
        <taxon>Natronoglycomyces</taxon>
    </lineage>
</organism>
<proteinExistence type="predicted"/>
<feature type="transmembrane region" description="Helical" evidence="2">
    <location>
        <begin position="105"/>
        <end position="127"/>
    </location>
</feature>
<dbReference type="Proteomes" id="UP000662939">
    <property type="component" value="Chromosome"/>
</dbReference>
<evidence type="ECO:0000313" key="3">
    <source>
        <dbReference type="EMBL" id="QSB04230.1"/>
    </source>
</evidence>
<name>A0A895XPM7_9ACTN</name>
<feature type="transmembrane region" description="Helical" evidence="2">
    <location>
        <begin position="51"/>
        <end position="72"/>
    </location>
</feature>
<protein>
    <submittedName>
        <fullName evidence="3">Trp biosynthesis-associated membrane protein</fullName>
    </submittedName>
</protein>
<feature type="compositionally biased region" description="Basic and acidic residues" evidence="1">
    <location>
        <begin position="140"/>
        <end position="157"/>
    </location>
</feature>
<reference evidence="3" key="1">
    <citation type="submission" date="2021-02" db="EMBL/GenBank/DDBJ databases">
        <title>Natronoglycomyces albus gen. nov., sp. nov, a haloalkaliphilic actinobacterium from a soda solonchak soil.</title>
        <authorList>
            <person name="Sorokin D.Y."/>
            <person name="Khijniak T.V."/>
            <person name="Zakharycheva A.P."/>
            <person name="Boueva O.V."/>
            <person name="Ariskina E.V."/>
            <person name="Hahnke R.L."/>
            <person name="Bunk B."/>
            <person name="Sproer C."/>
            <person name="Schumann P."/>
            <person name="Evtushenko L.I."/>
            <person name="Kublanov I.V."/>
        </authorList>
    </citation>
    <scope>NUCLEOTIDE SEQUENCE</scope>
    <source>
        <strain evidence="3">DSM 106290</strain>
    </source>
</reference>
<keyword evidence="2" id="KW-0472">Membrane</keyword>
<dbReference type="EMBL" id="CP070496">
    <property type="protein sequence ID" value="QSB04230.1"/>
    <property type="molecule type" value="Genomic_DNA"/>
</dbReference>
<evidence type="ECO:0000256" key="1">
    <source>
        <dbReference type="SAM" id="MobiDB-lite"/>
    </source>
</evidence>
<dbReference type="AlphaFoldDB" id="A0A895XPM7"/>
<dbReference type="RefSeq" id="WP_213170230.1">
    <property type="nucleotide sequence ID" value="NZ_CP070496.1"/>
</dbReference>
<keyword evidence="4" id="KW-1185">Reference proteome</keyword>
<feature type="region of interest" description="Disordered" evidence="1">
    <location>
        <begin position="131"/>
        <end position="184"/>
    </location>
</feature>
<evidence type="ECO:0000256" key="2">
    <source>
        <dbReference type="SAM" id="Phobius"/>
    </source>
</evidence>
<dbReference type="Pfam" id="PF09534">
    <property type="entry name" value="Trp_oprn_chp"/>
    <property type="match status" value="1"/>
</dbReference>
<keyword evidence="2" id="KW-0812">Transmembrane</keyword>
<dbReference type="KEGG" id="nav:JQS30_10480"/>
<keyword evidence="2" id="KW-1133">Transmembrane helix</keyword>
<feature type="transmembrane region" description="Helical" evidence="2">
    <location>
        <begin position="79"/>
        <end position="99"/>
    </location>
</feature>
<evidence type="ECO:0000313" key="4">
    <source>
        <dbReference type="Proteomes" id="UP000662939"/>
    </source>
</evidence>
<dbReference type="InterPro" id="IPR019051">
    <property type="entry name" value="Trp_biosyn_TM_oprn/chp"/>
</dbReference>
<sequence length="184" mass="19086">MTHLRRGTALLAGLALTGLALLTITRAWGHETLTRSGPLPDITEPISGTDVAAWALPTALVAGAAYLALLAVGAKLRRVLLVLAALASLGPLSGGIRGLMETPGLFSGATVALSLALLTVSVAAFIASPGWDTETSPKPGTDHSEREDEAQLRDPEQIWKALDAGYDPTSSTISTKAAKEEKPR</sequence>